<comment type="caution">
    <text evidence="4">The sequence shown here is derived from an EMBL/GenBank/DDBJ whole genome shotgun (WGS) entry which is preliminary data.</text>
</comment>
<feature type="compositionally biased region" description="Pro residues" evidence="1">
    <location>
        <begin position="197"/>
        <end position="211"/>
    </location>
</feature>
<proteinExistence type="predicted"/>
<dbReference type="SUPFAM" id="SSF55797">
    <property type="entry name" value="PR-1-like"/>
    <property type="match status" value="1"/>
</dbReference>
<dbReference type="EMBL" id="BQKI01000077">
    <property type="protein sequence ID" value="GJN24433.1"/>
    <property type="molecule type" value="Genomic_DNA"/>
</dbReference>
<reference evidence="4" key="1">
    <citation type="journal article" date="2018" name="DNA Res.">
        <title>Multiple hybrid de novo genome assembly of finger millet, an orphan allotetraploid crop.</title>
        <authorList>
            <person name="Hatakeyama M."/>
            <person name="Aluri S."/>
            <person name="Balachadran M.T."/>
            <person name="Sivarajan S.R."/>
            <person name="Patrignani A."/>
            <person name="Gruter S."/>
            <person name="Poveda L."/>
            <person name="Shimizu-Inatsugi R."/>
            <person name="Baeten J."/>
            <person name="Francoijs K.J."/>
            <person name="Nataraja K.N."/>
            <person name="Reddy Y.A.N."/>
            <person name="Phadnis S."/>
            <person name="Ravikumar R.L."/>
            <person name="Schlapbach R."/>
            <person name="Sreeman S.M."/>
            <person name="Shimizu K.K."/>
        </authorList>
    </citation>
    <scope>NUCLEOTIDE SEQUENCE</scope>
</reference>
<evidence type="ECO:0000256" key="1">
    <source>
        <dbReference type="SAM" id="MobiDB-lite"/>
    </source>
</evidence>
<keyword evidence="2" id="KW-0732">Signal</keyword>
<keyword evidence="5" id="KW-1185">Reference proteome</keyword>
<accession>A0AAV5EM38</accession>
<feature type="domain" description="SCP" evidence="3">
    <location>
        <begin position="27"/>
        <end position="118"/>
    </location>
</feature>
<dbReference type="InterPro" id="IPR014044">
    <property type="entry name" value="CAP_dom"/>
</dbReference>
<dbReference type="Proteomes" id="UP001054889">
    <property type="component" value="Unassembled WGS sequence"/>
</dbReference>
<evidence type="ECO:0000313" key="5">
    <source>
        <dbReference type="Proteomes" id="UP001054889"/>
    </source>
</evidence>
<protein>
    <recommendedName>
        <fullName evidence="3">SCP domain-containing protein</fullName>
    </recommendedName>
</protein>
<dbReference type="InterPro" id="IPR035940">
    <property type="entry name" value="CAP_sf"/>
</dbReference>
<evidence type="ECO:0000256" key="2">
    <source>
        <dbReference type="SAM" id="SignalP"/>
    </source>
</evidence>
<organism evidence="4 5">
    <name type="scientific">Eleusine coracana subsp. coracana</name>
    <dbReference type="NCBI Taxonomy" id="191504"/>
    <lineage>
        <taxon>Eukaryota</taxon>
        <taxon>Viridiplantae</taxon>
        <taxon>Streptophyta</taxon>
        <taxon>Embryophyta</taxon>
        <taxon>Tracheophyta</taxon>
        <taxon>Spermatophyta</taxon>
        <taxon>Magnoliopsida</taxon>
        <taxon>Liliopsida</taxon>
        <taxon>Poales</taxon>
        <taxon>Poaceae</taxon>
        <taxon>PACMAD clade</taxon>
        <taxon>Chloridoideae</taxon>
        <taxon>Cynodonteae</taxon>
        <taxon>Eleusininae</taxon>
        <taxon>Eleusine</taxon>
    </lineage>
</organism>
<gene>
    <name evidence="4" type="primary">gb12171</name>
    <name evidence="4" type="ORF">PR202_gb12171</name>
</gene>
<reference evidence="4" key="2">
    <citation type="submission" date="2021-12" db="EMBL/GenBank/DDBJ databases">
        <title>Resequencing data analysis of finger millet.</title>
        <authorList>
            <person name="Hatakeyama M."/>
            <person name="Aluri S."/>
            <person name="Balachadran M.T."/>
            <person name="Sivarajan S.R."/>
            <person name="Poveda L."/>
            <person name="Shimizu-Inatsugi R."/>
            <person name="Schlapbach R."/>
            <person name="Sreeman S.M."/>
            <person name="Shimizu K.K."/>
        </authorList>
    </citation>
    <scope>NUCLEOTIDE SEQUENCE</scope>
</reference>
<dbReference type="AlphaFoldDB" id="A0AAV5EM38"/>
<evidence type="ECO:0000259" key="3">
    <source>
        <dbReference type="SMART" id="SM00198"/>
    </source>
</evidence>
<dbReference type="Gene3D" id="3.40.33.10">
    <property type="entry name" value="CAP"/>
    <property type="match status" value="1"/>
</dbReference>
<evidence type="ECO:0000313" key="4">
    <source>
        <dbReference type="EMBL" id="GJN24433.1"/>
    </source>
</evidence>
<name>A0AAV5EM38_ELECO</name>
<feature type="chain" id="PRO_5043472940" description="SCP domain-containing protein" evidence="2">
    <location>
        <begin position="26"/>
        <end position="211"/>
    </location>
</feature>
<dbReference type="SMART" id="SM00198">
    <property type="entry name" value="SCP"/>
    <property type="match status" value="1"/>
</dbReference>
<feature type="compositionally biased region" description="Pro residues" evidence="1">
    <location>
        <begin position="155"/>
        <end position="165"/>
    </location>
</feature>
<feature type="signal peptide" evidence="2">
    <location>
        <begin position="1"/>
        <end position="25"/>
    </location>
</feature>
<dbReference type="Pfam" id="PF00188">
    <property type="entry name" value="CAP"/>
    <property type="match status" value="1"/>
</dbReference>
<sequence length="211" mass="21775">MAYWSSKLACLALLALTVVVHQCTAQNSPQDFVDLHNAARADVGVGPVTWDDTVAAYAESYAAQRQGDCALAHSPPPCPYGENIFAGPAGVDWSARDAVACAPLFTRVAAGPPRPIIPRLAPLCPSPTPPTALAPLRPSSTLPTACVPKQRRPDPSTPVPNPTSMPAPQGHAAPTPPAACDPRRRVEPAALTVLGSPLPPGSTAPTPTGRP</sequence>
<feature type="region of interest" description="Disordered" evidence="1">
    <location>
        <begin position="131"/>
        <end position="211"/>
    </location>
</feature>